<evidence type="ECO:0000313" key="7">
    <source>
        <dbReference type="Proteomes" id="UP001055439"/>
    </source>
</evidence>
<dbReference type="SMART" id="SM00856">
    <property type="entry name" value="PMEI"/>
    <property type="match status" value="1"/>
</dbReference>
<dbReference type="CDD" id="cd14859">
    <property type="entry name" value="PMEI_like"/>
    <property type="match status" value="1"/>
</dbReference>
<evidence type="ECO:0000256" key="1">
    <source>
        <dbReference type="ARBA" id="ARBA00022729"/>
    </source>
</evidence>
<proteinExistence type="inferred from homology"/>
<dbReference type="PANTHER" id="PTHR35357:SF8">
    <property type="entry name" value="OS01G0111000 PROTEIN"/>
    <property type="match status" value="1"/>
</dbReference>
<dbReference type="OrthoDB" id="773291at2759"/>
<organism evidence="6 7">
    <name type="scientific">Musa troglodytarum</name>
    <name type="common">fe'i banana</name>
    <dbReference type="NCBI Taxonomy" id="320322"/>
    <lineage>
        <taxon>Eukaryota</taxon>
        <taxon>Viridiplantae</taxon>
        <taxon>Streptophyta</taxon>
        <taxon>Embryophyta</taxon>
        <taxon>Tracheophyta</taxon>
        <taxon>Spermatophyta</taxon>
        <taxon>Magnoliopsida</taxon>
        <taxon>Liliopsida</taxon>
        <taxon>Zingiberales</taxon>
        <taxon>Musaceae</taxon>
        <taxon>Musa</taxon>
    </lineage>
</organism>
<dbReference type="InterPro" id="IPR035513">
    <property type="entry name" value="Invertase/methylesterase_inhib"/>
</dbReference>
<dbReference type="AlphaFoldDB" id="A0A9E7IE99"/>
<comment type="similarity">
    <text evidence="3">Belongs to the PMEI family.</text>
</comment>
<dbReference type="Gene3D" id="1.20.140.40">
    <property type="entry name" value="Invertase/pectin methylesterase inhibitor family protein"/>
    <property type="match status" value="1"/>
</dbReference>
<dbReference type="GO" id="GO:0004857">
    <property type="term" value="F:enzyme inhibitor activity"/>
    <property type="evidence" value="ECO:0007669"/>
    <property type="project" value="InterPro"/>
</dbReference>
<protein>
    <submittedName>
        <fullName evidence="6">Plant invertase/pectin methylesterase inhibitor</fullName>
    </submittedName>
</protein>
<keyword evidence="2" id="KW-1015">Disulfide bond</keyword>
<sequence>MASSLFFFFPVLAHSLAAPPLPPPSALVQSTCSLTSNYAFCVAALQSDPRSLRANDVKSLSAIAVGIAFAKARSTSTYASGMTKNVTAAAAAAFGTCAEKYRNASEALWWALGSLSQENYDYACMHVSAAQEYASACGRLFSRRSPAVAYPAAMAKRADYLQRLCGTALDIISQLVDAP</sequence>
<gene>
    <name evidence="6" type="ORF">MUK42_15176</name>
</gene>
<evidence type="ECO:0000256" key="4">
    <source>
        <dbReference type="SAM" id="SignalP"/>
    </source>
</evidence>
<feature type="signal peptide" evidence="4">
    <location>
        <begin position="1"/>
        <end position="17"/>
    </location>
</feature>
<dbReference type="NCBIfam" id="TIGR01614">
    <property type="entry name" value="PME_inhib"/>
    <property type="match status" value="1"/>
</dbReference>
<dbReference type="Proteomes" id="UP001055439">
    <property type="component" value="Chromosome 9"/>
</dbReference>
<dbReference type="SUPFAM" id="SSF101148">
    <property type="entry name" value="Plant invertase/pectin methylesterase inhibitor"/>
    <property type="match status" value="1"/>
</dbReference>
<feature type="chain" id="PRO_5038696224" evidence="4">
    <location>
        <begin position="18"/>
        <end position="179"/>
    </location>
</feature>
<name>A0A9E7IE99_9LILI</name>
<accession>A0A9E7IE99</accession>
<evidence type="ECO:0000313" key="6">
    <source>
        <dbReference type="EMBL" id="URE47668.1"/>
    </source>
</evidence>
<dbReference type="InterPro" id="IPR006501">
    <property type="entry name" value="Pectinesterase_inhib_dom"/>
</dbReference>
<evidence type="ECO:0000259" key="5">
    <source>
        <dbReference type="SMART" id="SM00856"/>
    </source>
</evidence>
<dbReference type="EMBL" id="CP097511">
    <property type="protein sequence ID" value="URE47668.1"/>
    <property type="molecule type" value="Genomic_DNA"/>
</dbReference>
<keyword evidence="1 4" id="KW-0732">Signal</keyword>
<evidence type="ECO:0000256" key="2">
    <source>
        <dbReference type="ARBA" id="ARBA00023157"/>
    </source>
</evidence>
<dbReference type="Pfam" id="PF04043">
    <property type="entry name" value="PMEI"/>
    <property type="match status" value="1"/>
</dbReference>
<dbReference type="PANTHER" id="PTHR35357">
    <property type="entry name" value="OS02G0537100 PROTEIN"/>
    <property type="match status" value="1"/>
</dbReference>
<evidence type="ECO:0000256" key="3">
    <source>
        <dbReference type="ARBA" id="ARBA00038471"/>
    </source>
</evidence>
<reference evidence="6" key="1">
    <citation type="submission" date="2022-05" db="EMBL/GenBank/DDBJ databases">
        <title>The Musa troglodytarum L. genome provides insights into the mechanism of non-climacteric behaviour and enrichment of carotenoids.</title>
        <authorList>
            <person name="Wang J."/>
        </authorList>
    </citation>
    <scope>NUCLEOTIDE SEQUENCE</scope>
    <source>
        <tissue evidence="6">Leaf</tissue>
    </source>
</reference>
<keyword evidence="7" id="KW-1185">Reference proteome</keyword>
<feature type="domain" description="Pectinesterase inhibitor" evidence="5">
    <location>
        <begin position="23"/>
        <end position="171"/>
    </location>
</feature>